<reference evidence="4" key="1">
    <citation type="submission" date="2016-07" db="EMBL/GenBank/DDBJ databases">
        <title>De novo transcriptome assembly of four accessions of the metal hyperaccumulator plant Noccaea caerulescens.</title>
        <authorList>
            <person name="Blande D."/>
            <person name="Halimaa P."/>
            <person name="Tervahauta A.I."/>
            <person name="Aarts M.G."/>
            <person name="Karenlampi S.O."/>
        </authorList>
    </citation>
    <scope>NUCLEOTIDE SEQUENCE</scope>
</reference>
<evidence type="ECO:0000256" key="1">
    <source>
        <dbReference type="SAM" id="MobiDB-lite"/>
    </source>
</evidence>
<feature type="region of interest" description="Disordered" evidence="1">
    <location>
        <begin position="77"/>
        <end position="97"/>
    </location>
</feature>
<protein>
    <submittedName>
        <fullName evidence="4">Uncharacterized protein</fullName>
    </submittedName>
</protein>
<name>A0A1J3J1J4_NOCCA</name>
<accession>A0A1J3J1J4</accession>
<proteinExistence type="predicted"/>
<evidence type="ECO:0000313" key="4">
    <source>
        <dbReference type="EMBL" id="JAU86450.1"/>
    </source>
</evidence>
<gene>
    <name evidence="2" type="ORF">GA_TR10420_c0_g1_i1_g.34136</name>
    <name evidence="3" type="ORF">LE_TR18006_c0_g1_i1_g.57957</name>
    <name evidence="4" type="ORF">MP_TR1390_c0_g1_i1_g.3598</name>
</gene>
<organism evidence="4">
    <name type="scientific">Noccaea caerulescens</name>
    <name type="common">Alpine penny-cress</name>
    <name type="synonym">Thlaspi caerulescens</name>
    <dbReference type="NCBI Taxonomy" id="107243"/>
    <lineage>
        <taxon>Eukaryota</taxon>
        <taxon>Viridiplantae</taxon>
        <taxon>Streptophyta</taxon>
        <taxon>Embryophyta</taxon>
        <taxon>Tracheophyta</taxon>
        <taxon>Spermatophyta</taxon>
        <taxon>Magnoliopsida</taxon>
        <taxon>eudicotyledons</taxon>
        <taxon>Gunneridae</taxon>
        <taxon>Pentapetalae</taxon>
        <taxon>rosids</taxon>
        <taxon>malvids</taxon>
        <taxon>Brassicales</taxon>
        <taxon>Brassicaceae</taxon>
        <taxon>Coluteocarpeae</taxon>
        <taxon>Noccaea</taxon>
    </lineage>
</organism>
<dbReference type="EMBL" id="GEVI01025115">
    <property type="protein sequence ID" value="JAU07205.1"/>
    <property type="molecule type" value="Transcribed_RNA"/>
</dbReference>
<evidence type="ECO:0000313" key="3">
    <source>
        <dbReference type="EMBL" id="JAU63121.1"/>
    </source>
</evidence>
<dbReference type="AlphaFoldDB" id="A0A1J3J1J4"/>
<dbReference type="EMBL" id="GEVL01014220">
    <property type="protein sequence ID" value="JAU63121.1"/>
    <property type="molecule type" value="Transcribed_RNA"/>
</dbReference>
<sequence length="97" mass="11199">MEGVETHWRRLTGTELPKQNLSPIADMDIDGIQERALVNEYLRDFVSGVTKSEPASWQDYSTGYHKENFEYERTRHVCPDSHEDVPAPGEKAHHSHH</sequence>
<evidence type="ECO:0000313" key="2">
    <source>
        <dbReference type="EMBL" id="JAU07205.1"/>
    </source>
</evidence>
<dbReference type="EMBL" id="GEVM01019488">
    <property type="protein sequence ID" value="JAU86450.1"/>
    <property type="molecule type" value="Transcribed_RNA"/>
</dbReference>